<feature type="transmembrane region" description="Helical" evidence="9">
    <location>
        <begin position="416"/>
        <end position="436"/>
    </location>
</feature>
<dbReference type="NCBIfam" id="TIGR00835">
    <property type="entry name" value="agcS"/>
    <property type="match status" value="1"/>
</dbReference>
<keyword evidence="3 9" id="KW-0813">Transport</keyword>
<protein>
    <submittedName>
        <fullName evidence="10">Alanine/glycine:cation symporter family protein</fullName>
    </submittedName>
</protein>
<feature type="transmembrane region" description="Helical" evidence="9">
    <location>
        <begin position="309"/>
        <end position="330"/>
    </location>
</feature>
<evidence type="ECO:0000256" key="1">
    <source>
        <dbReference type="ARBA" id="ARBA00004651"/>
    </source>
</evidence>
<accession>A0ABW4MVK6</accession>
<feature type="transmembrane region" description="Helical" evidence="9">
    <location>
        <begin position="241"/>
        <end position="264"/>
    </location>
</feature>
<dbReference type="Pfam" id="PF01235">
    <property type="entry name" value="Na_Ala_symp"/>
    <property type="match status" value="1"/>
</dbReference>
<evidence type="ECO:0000256" key="2">
    <source>
        <dbReference type="ARBA" id="ARBA00009261"/>
    </source>
</evidence>
<comment type="caution">
    <text evidence="10">The sequence shown here is derived from an EMBL/GenBank/DDBJ whole genome shotgun (WGS) entry which is preliminary data.</text>
</comment>
<gene>
    <name evidence="10" type="ORF">ACFSFW_23725</name>
</gene>
<evidence type="ECO:0000256" key="5">
    <source>
        <dbReference type="ARBA" id="ARBA00022692"/>
    </source>
</evidence>
<sequence length="460" mass="49291">METFQSIIGWLAGIIWGPWLIVTLVGVGVYFTIGTKFIQIRKLPFIFSQTFGKAFKKDSDIKGEGTLTPRQAVSTALASTIGVGNIVGVATAIAMGGPGAIFWMWVSGFFGMCTKYAEIVLSIQYREKGKDGTFMGGPAWYMKKGLNSSFLAVFFTIGLALACIGGNMVQANSVSQTFKENFNIPSIWVGIVMVILVTLVSLGGVKVLGRVTEIMVPIMALFFIFGGLIVIFQNITEVPGAFGLIIKSAFAPTSVGGGIAGFAVMEAVRYGISRGLYSNEAGQGTAPIAHATAKTDHPVRQGLWGITEVFINTFLICTITALTILTTGVLGPDSNPAVLTSVAFGTVHPIFQYIVSISLILFAFSTVIGLAFYGATLAKYIGGEKLSNVYRFVYLPFTFIGAVGGLQMIWGIVDVLIGVAVIPNLIALLFLSPLVFKLTNEFFADPTKFDLKYEKSNKVV</sequence>
<keyword evidence="4 9" id="KW-1003">Cell membrane</keyword>
<name>A0ABW4MVK6_9BACI</name>
<keyword evidence="11" id="KW-1185">Reference proteome</keyword>
<feature type="transmembrane region" description="Helical" evidence="9">
    <location>
        <begin position="150"/>
        <end position="170"/>
    </location>
</feature>
<evidence type="ECO:0000256" key="6">
    <source>
        <dbReference type="ARBA" id="ARBA00022847"/>
    </source>
</evidence>
<dbReference type="Gene3D" id="1.20.1740.10">
    <property type="entry name" value="Amino acid/polyamine transporter I"/>
    <property type="match status" value="1"/>
</dbReference>
<dbReference type="PANTHER" id="PTHR30330:SF3">
    <property type="entry name" value="TRANSCRIPTIONAL REGULATOR, LRP FAMILY"/>
    <property type="match status" value="1"/>
</dbReference>
<proteinExistence type="inferred from homology"/>
<evidence type="ECO:0000256" key="7">
    <source>
        <dbReference type="ARBA" id="ARBA00022989"/>
    </source>
</evidence>
<feature type="transmembrane region" description="Helical" evidence="9">
    <location>
        <begin position="214"/>
        <end position="235"/>
    </location>
</feature>
<organism evidence="10 11">
    <name type="scientific">Fredinandcohnia salidurans</name>
    <dbReference type="NCBI Taxonomy" id="2595041"/>
    <lineage>
        <taxon>Bacteria</taxon>
        <taxon>Bacillati</taxon>
        <taxon>Bacillota</taxon>
        <taxon>Bacilli</taxon>
        <taxon>Bacillales</taxon>
        <taxon>Bacillaceae</taxon>
        <taxon>Fredinandcohnia</taxon>
    </lineage>
</organism>
<dbReference type="InterPro" id="IPR001463">
    <property type="entry name" value="Na/Ala_symport"/>
</dbReference>
<dbReference type="PRINTS" id="PR00175">
    <property type="entry name" value="NAALASMPORT"/>
</dbReference>
<feature type="transmembrane region" description="Helical" evidence="9">
    <location>
        <begin position="100"/>
        <end position="121"/>
    </location>
</feature>
<keyword evidence="8 9" id="KW-0472">Membrane</keyword>
<feature type="transmembrane region" description="Helical" evidence="9">
    <location>
        <begin position="182"/>
        <end position="202"/>
    </location>
</feature>
<dbReference type="Proteomes" id="UP001597227">
    <property type="component" value="Unassembled WGS sequence"/>
</dbReference>
<evidence type="ECO:0000256" key="3">
    <source>
        <dbReference type="ARBA" id="ARBA00022448"/>
    </source>
</evidence>
<dbReference type="PANTHER" id="PTHR30330">
    <property type="entry name" value="AGSS FAMILY TRANSPORTER, SODIUM-ALANINE"/>
    <property type="match status" value="1"/>
</dbReference>
<feature type="transmembrane region" description="Helical" evidence="9">
    <location>
        <begin position="389"/>
        <end position="410"/>
    </location>
</feature>
<keyword evidence="7 9" id="KW-1133">Transmembrane helix</keyword>
<evidence type="ECO:0000313" key="10">
    <source>
        <dbReference type="EMBL" id="MFD1781661.1"/>
    </source>
</evidence>
<feature type="transmembrane region" description="Helical" evidence="9">
    <location>
        <begin position="350"/>
        <end position="377"/>
    </location>
</feature>
<evidence type="ECO:0000256" key="8">
    <source>
        <dbReference type="ARBA" id="ARBA00023136"/>
    </source>
</evidence>
<feature type="transmembrane region" description="Helical" evidence="9">
    <location>
        <begin position="72"/>
        <end position="94"/>
    </location>
</feature>
<evidence type="ECO:0000313" key="11">
    <source>
        <dbReference type="Proteomes" id="UP001597227"/>
    </source>
</evidence>
<comment type="similarity">
    <text evidence="2 9">Belongs to the alanine or glycine:cation symporter (AGCS) (TC 2.A.25) family.</text>
</comment>
<evidence type="ECO:0000256" key="4">
    <source>
        <dbReference type="ARBA" id="ARBA00022475"/>
    </source>
</evidence>
<keyword evidence="6 9" id="KW-0769">Symport</keyword>
<dbReference type="EMBL" id="JBHUEK010000034">
    <property type="protein sequence ID" value="MFD1781661.1"/>
    <property type="molecule type" value="Genomic_DNA"/>
</dbReference>
<reference evidence="11" key="1">
    <citation type="journal article" date="2019" name="Int. J. Syst. Evol. Microbiol.">
        <title>The Global Catalogue of Microorganisms (GCM) 10K type strain sequencing project: providing services to taxonomists for standard genome sequencing and annotation.</title>
        <authorList>
            <consortium name="The Broad Institute Genomics Platform"/>
            <consortium name="The Broad Institute Genome Sequencing Center for Infectious Disease"/>
            <person name="Wu L."/>
            <person name="Ma J."/>
        </authorList>
    </citation>
    <scope>NUCLEOTIDE SEQUENCE [LARGE SCALE GENOMIC DNA]</scope>
    <source>
        <strain evidence="11">CCUG 15531</strain>
    </source>
</reference>
<evidence type="ECO:0000256" key="9">
    <source>
        <dbReference type="RuleBase" id="RU363064"/>
    </source>
</evidence>
<feature type="transmembrane region" description="Helical" evidence="9">
    <location>
        <begin position="6"/>
        <end position="33"/>
    </location>
</feature>
<dbReference type="RefSeq" id="WP_388042097.1">
    <property type="nucleotide sequence ID" value="NZ_JBHUEK010000034.1"/>
</dbReference>
<keyword evidence="5 9" id="KW-0812">Transmembrane</keyword>
<comment type="subcellular location">
    <subcellularLocation>
        <location evidence="1 9">Cell membrane</location>
        <topology evidence="1 9">Multi-pass membrane protein</topology>
    </subcellularLocation>
</comment>